<keyword evidence="1" id="KW-0233">DNA recombination</keyword>
<accession>A0A9P5NVT5</accession>
<evidence type="ECO:0000313" key="3">
    <source>
        <dbReference type="Proteomes" id="UP000724874"/>
    </source>
</evidence>
<evidence type="ECO:0008006" key="4">
    <source>
        <dbReference type="Google" id="ProtNLM"/>
    </source>
</evidence>
<dbReference type="GO" id="GO:0006310">
    <property type="term" value="P:DNA recombination"/>
    <property type="evidence" value="ECO:0007669"/>
    <property type="project" value="UniProtKB-KW"/>
</dbReference>
<dbReference type="GO" id="GO:0015074">
    <property type="term" value="P:DNA integration"/>
    <property type="evidence" value="ECO:0007669"/>
    <property type="project" value="InterPro"/>
</dbReference>
<dbReference type="EMBL" id="JADNYJ010000011">
    <property type="protein sequence ID" value="KAF8908505.1"/>
    <property type="molecule type" value="Genomic_DNA"/>
</dbReference>
<evidence type="ECO:0000256" key="1">
    <source>
        <dbReference type="ARBA" id="ARBA00023172"/>
    </source>
</evidence>
<dbReference type="AlphaFoldDB" id="A0A9P5NVT5"/>
<sequence length="193" mass="21973">CDMMGLDGKPVTRLRASYGHAQKMRASMTHYFGRVLGLGSQAWRQNTKQGRTRTKGNPSISEKVATYMLSLRRRKVQAGETATSARAITPVCLHKADQHVQAILEELYHFNNDPEGWHRSLGTLEGAPSPSFHSWAGPRHRLELQAIYTLAFVCLLRVDEVLKIRWEHIDIQLQNKKMVLTLPFRKTHQFGGQ</sequence>
<dbReference type="Proteomes" id="UP000724874">
    <property type="component" value="Unassembled WGS sequence"/>
</dbReference>
<evidence type="ECO:0000313" key="2">
    <source>
        <dbReference type="EMBL" id="KAF8908505.1"/>
    </source>
</evidence>
<dbReference type="OrthoDB" id="3163890at2759"/>
<feature type="non-terminal residue" evidence="2">
    <location>
        <position position="1"/>
    </location>
</feature>
<dbReference type="Gene3D" id="1.10.443.10">
    <property type="entry name" value="Intergrase catalytic core"/>
    <property type="match status" value="1"/>
</dbReference>
<gene>
    <name evidence="2" type="ORF">CPB84DRAFT_1674238</name>
</gene>
<dbReference type="InterPro" id="IPR011010">
    <property type="entry name" value="DNA_brk_join_enz"/>
</dbReference>
<protein>
    <recommendedName>
        <fullName evidence="4">Tyr recombinase domain-containing protein</fullName>
    </recommendedName>
</protein>
<keyword evidence="3" id="KW-1185">Reference proteome</keyword>
<comment type="caution">
    <text evidence="2">The sequence shown here is derived from an EMBL/GenBank/DDBJ whole genome shotgun (WGS) entry which is preliminary data.</text>
</comment>
<organism evidence="2 3">
    <name type="scientific">Gymnopilus junonius</name>
    <name type="common">Spectacular rustgill mushroom</name>
    <name type="synonym">Gymnopilus spectabilis subsp. junonius</name>
    <dbReference type="NCBI Taxonomy" id="109634"/>
    <lineage>
        <taxon>Eukaryota</taxon>
        <taxon>Fungi</taxon>
        <taxon>Dikarya</taxon>
        <taxon>Basidiomycota</taxon>
        <taxon>Agaricomycotina</taxon>
        <taxon>Agaricomycetes</taxon>
        <taxon>Agaricomycetidae</taxon>
        <taxon>Agaricales</taxon>
        <taxon>Agaricineae</taxon>
        <taxon>Hymenogastraceae</taxon>
        <taxon>Gymnopilus</taxon>
    </lineage>
</organism>
<name>A0A9P5NVT5_GYMJU</name>
<proteinExistence type="predicted"/>
<dbReference type="GO" id="GO:0003677">
    <property type="term" value="F:DNA binding"/>
    <property type="evidence" value="ECO:0007669"/>
    <property type="project" value="InterPro"/>
</dbReference>
<reference evidence="2" key="1">
    <citation type="submission" date="2020-11" db="EMBL/GenBank/DDBJ databases">
        <authorList>
            <consortium name="DOE Joint Genome Institute"/>
            <person name="Ahrendt S."/>
            <person name="Riley R."/>
            <person name="Andreopoulos W."/>
            <person name="LaButti K."/>
            <person name="Pangilinan J."/>
            <person name="Ruiz-duenas F.J."/>
            <person name="Barrasa J.M."/>
            <person name="Sanchez-Garcia M."/>
            <person name="Camarero S."/>
            <person name="Miyauchi S."/>
            <person name="Serrano A."/>
            <person name="Linde D."/>
            <person name="Babiker R."/>
            <person name="Drula E."/>
            <person name="Ayuso-Fernandez I."/>
            <person name="Pacheco R."/>
            <person name="Padilla G."/>
            <person name="Ferreira P."/>
            <person name="Barriuso J."/>
            <person name="Kellner H."/>
            <person name="Castanera R."/>
            <person name="Alfaro M."/>
            <person name="Ramirez L."/>
            <person name="Pisabarro A.G."/>
            <person name="Kuo A."/>
            <person name="Tritt A."/>
            <person name="Lipzen A."/>
            <person name="He G."/>
            <person name="Yan M."/>
            <person name="Ng V."/>
            <person name="Cullen D."/>
            <person name="Martin F."/>
            <person name="Rosso M.-N."/>
            <person name="Henrissat B."/>
            <person name="Hibbett D."/>
            <person name="Martinez A.T."/>
            <person name="Grigoriev I.V."/>
        </authorList>
    </citation>
    <scope>NUCLEOTIDE SEQUENCE</scope>
    <source>
        <strain evidence="2">AH 44721</strain>
    </source>
</reference>
<dbReference type="InterPro" id="IPR013762">
    <property type="entry name" value="Integrase-like_cat_sf"/>
</dbReference>
<dbReference type="SUPFAM" id="SSF56349">
    <property type="entry name" value="DNA breaking-rejoining enzymes"/>
    <property type="match status" value="1"/>
</dbReference>